<evidence type="ECO:0000313" key="7">
    <source>
        <dbReference type="Proteomes" id="UP001162162"/>
    </source>
</evidence>
<evidence type="ECO:0000256" key="1">
    <source>
        <dbReference type="ARBA" id="ARBA00000451"/>
    </source>
</evidence>
<dbReference type="Pfam" id="PF03568">
    <property type="entry name" value="Separin_C"/>
    <property type="match status" value="1"/>
</dbReference>
<dbReference type="PANTHER" id="PTHR12792">
    <property type="entry name" value="EXTRA SPINDLE POLES 1-RELATED"/>
    <property type="match status" value="1"/>
</dbReference>
<evidence type="ECO:0000313" key="6">
    <source>
        <dbReference type="EMBL" id="KAJ8957970.1"/>
    </source>
</evidence>
<evidence type="ECO:0000256" key="2">
    <source>
        <dbReference type="ARBA" id="ARBA00012489"/>
    </source>
</evidence>
<evidence type="ECO:0000256" key="3">
    <source>
        <dbReference type="ARBA" id="ARBA00022801"/>
    </source>
</evidence>
<dbReference type="InterPro" id="IPR005314">
    <property type="entry name" value="Peptidase_C50"/>
</dbReference>
<dbReference type="PANTHER" id="PTHR12792:SF0">
    <property type="entry name" value="SEPARIN"/>
    <property type="match status" value="1"/>
</dbReference>
<dbReference type="InterPro" id="IPR030397">
    <property type="entry name" value="SEPARIN_core_dom"/>
</dbReference>
<dbReference type="GO" id="GO:0005634">
    <property type="term" value="C:nucleus"/>
    <property type="evidence" value="ECO:0007669"/>
    <property type="project" value="InterPro"/>
</dbReference>
<dbReference type="GO" id="GO:0051307">
    <property type="term" value="P:meiotic chromosome separation"/>
    <property type="evidence" value="ECO:0007669"/>
    <property type="project" value="TreeGrafter"/>
</dbReference>
<keyword evidence="7" id="KW-1185">Reference proteome</keyword>
<dbReference type="AlphaFoldDB" id="A0AAV8Z274"/>
<reference evidence="6" key="1">
    <citation type="journal article" date="2023" name="Insect Mol. Biol.">
        <title>Genome sequencing provides insights into the evolution of gene families encoding plant cell wall-degrading enzymes in longhorned beetles.</title>
        <authorList>
            <person name="Shin N.R."/>
            <person name="Okamura Y."/>
            <person name="Kirsch R."/>
            <person name="Pauchet Y."/>
        </authorList>
    </citation>
    <scope>NUCLEOTIDE SEQUENCE</scope>
    <source>
        <strain evidence="6">AMC_N1</strain>
    </source>
</reference>
<name>A0AAV8Z274_9CUCU</name>
<evidence type="ECO:0000259" key="5">
    <source>
        <dbReference type="PROSITE" id="PS51700"/>
    </source>
</evidence>
<organism evidence="6 7">
    <name type="scientific">Aromia moschata</name>
    <dbReference type="NCBI Taxonomy" id="1265417"/>
    <lineage>
        <taxon>Eukaryota</taxon>
        <taxon>Metazoa</taxon>
        <taxon>Ecdysozoa</taxon>
        <taxon>Arthropoda</taxon>
        <taxon>Hexapoda</taxon>
        <taxon>Insecta</taxon>
        <taxon>Pterygota</taxon>
        <taxon>Neoptera</taxon>
        <taxon>Endopterygota</taxon>
        <taxon>Coleoptera</taxon>
        <taxon>Polyphaga</taxon>
        <taxon>Cucujiformia</taxon>
        <taxon>Chrysomeloidea</taxon>
        <taxon>Cerambycidae</taxon>
        <taxon>Cerambycinae</taxon>
        <taxon>Callichromatini</taxon>
        <taxon>Aromia</taxon>
    </lineage>
</organism>
<dbReference type="EMBL" id="JAPWTK010000020">
    <property type="protein sequence ID" value="KAJ8957970.1"/>
    <property type="molecule type" value="Genomic_DNA"/>
</dbReference>
<dbReference type="Proteomes" id="UP001162162">
    <property type="component" value="Unassembled WGS sequence"/>
</dbReference>
<proteinExistence type="predicted"/>
<dbReference type="GO" id="GO:0004197">
    <property type="term" value="F:cysteine-type endopeptidase activity"/>
    <property type="evidence" value="ECO:0007669"/>
    <property type="project" value="InterPro"/>
</dbReference>
<dbReference type="GO" id="GO:0072686">
    <property type="term" value="C:mitotic spindle"/>
    <property type="evidence" value="ECO:0007669"/>
    <property type="project" value="TreeGrafter"/>
</dbReference>
<dbReference type="EC" id="3.4.22.49" evidence="2"/>
<gene>
    <name evidence="6" type="ORF">NQ318_001971</name>
</gene>
<dbReference type="GO" id="GO:0006508">
    <property type="term" value="P:proteolysis"/>
    <property type="evidence" value="ECO:0007669"/>
    <property type="project" value="InterPro"/>
</dbReference>
<feature type="domain" description="Peptidase C50" evidence="5">
    <location>
        <begin position="398"/>
        <end position="518"/>
    </location>
</feature>
<sequence>MDSSETSANISFILKELDDIHFQAGPLFQRLQRYKCLNSCQNNELDAIYNLIESHSPGLRSKAALRYEKLLTSDAESINKDSPLYLTKENMGFTCSTAAKEENVRRVLRQIEDLPKRYLLCIISEWTLVQLTPQYNAADNINEDNKIYYTNPIHISVFNCGKNQVDPFMVTVDSPKDPVNGKQVELAQEMMSIITGNKEALMFNKQKTFKNHKEKSSYFNRRQSIEDRLRAIIRDLENMWLKEWRCLLSGKYYDDKLEEQIKYEIKNFLKSEASDLDISEKIRTILGYVVKGTPYLTSVEIKRAVYYCFPKMEDKNFRRTLAQFIKNLGDKLIVRGVNDKKHPLILILDDSLDCFPWEMMDILQNEPISRVPSFHFIYSLFKEHEKTIVDGHKIVSEFERGAYIVNPDMDLKNMEVRMMNFFNYWTPKWTGTSGSQPGGETFFELLTSSEIFSPCVVGMLWEVTDLDTDILTTEFMSQWIPSTAPTHWKYVDKTKWKKAEDKIKFTKSKTVVDDDSNYCEPELLRALSLSKKSVSFYGTKSACVARGLPVKIQISN</sequence>
<keyword evidence="3" id="KW-0378">Hydrolase</keyword>
<dbReference type="GO" id="GO:0005737">
    <property type="term" value="C:cytoplasm"/>
    <property type="evidence" value="ECO:0007669"/>
    <property type="project" value="TreeGrafter"/>
</dbReference>
<comment type="caution">
    <text evidence="6">The sequence shown here is derived from an EMBL/GenBank/DDBJ whole genome shotgun (WGS) entry which is preliminary data.</text>
</comment>
<accession>A0AAV8Z274</accession>
<keyword evidence="4" id="KW-0159">Chromosome partition</keyword>
<comment type="catalytic activity">
    <reaction evidence="1">
        <text>All bonds known to be hydrolyzed by this endopeptidase have arginine in P1 and an acidic residue in P4. P6 is often occupied by an acidic residue or by a hydroxy-amino-acid residue, the phosphorylation of which enhances cleavage.</text>
        <dbReference type="EC" id="3.4.22.49"/>
    </reaction>
</comment>
<dbReference type="PROSITE" id="PS51700">
    <property type="entry name" value="SEPARIN"/>
    <property type="match status" value="1"/>
</dbReference>
<protein>
    <recommendedName>
        <fullName evidence="2">separase</fullName>
        <ecNumber evidence="2">3.4.22.49</ecNumber>
    </recommendedName>
</protein>
<evidence type="ECO:0000256" key="4">
    <source>
        <dbReference type="ARBA" id="ARBA00022829"/>
    </source>
</evidence>